<feature type="compositionally biased region" description="Basic and acidic residues" evidence="1">
    <location>
        <begin position="1"/>
        <end position="13"/>
    </location>
</feature>
<keyword evidence="3" id="KW-1185">Reference proteome</keyword>
<name>S7N756_MYOBR</name>
<dbReference type="EMBL" id="KE163407">
    <property type="protein sequence ID" value="EPQ11890.1"/>
    <property type="molecule type" value="Genomic_DNA"/>
</dbReference>
<organism evidence="2 3">
    <name type="scientific">Myotis brandtii</name>
    <name type="common">Brandt's bat</name>
    <dbReference type="NCBI Taxonomy" id="109478"/>
    <lineage>
        <taxon>Eukaryota</taxon>
        <taxon>Metazoa</taxon>
        <taxon>Chordata</taxon>
        <taxon>Craniata</taxon>
        <taxon>Vertebrata</taxon>
        <taxon>Euteleostomi</taxon>
        <taxon>Mammalia</taxon>
        <taxon>Eutheria</taxon>
        <taxon>Laurasiatheria</taxon>
        <taxon>Chiroptera</taxon>
        <taxon>Yangochiroptera</taxon>
        <taxon>Vespertilionidae</taxon>
        <taxon>Myotis</taxon>
    </lineage>
</organism>
<evidence type="ECO:0000256" key="1">
    <source>
        <dbReference type="SAM" id="MobiDB-lite"/>
    </source>
</evidence>
<evidence type="ECO:0000313" key="3">
    <source>
        <dbReference type="Proteomes" id="UP000052978"/>
    </source>
</evidence>
<feature type="region of interest" description="Disordered" evidence="1">
    <location>
        <begin position="1"/>
        <end position="31"/>
    </location>
</feature>
<gene>
    <name evidence="2" type="ORF">D623_10028024</name>
</gene>
<evidence type="ECO:0000313" key="2">
    <source>
        <dbReference type="EMBL" id="EPQ11890.1"/>
    </source>
</evidence>
<accession>S7N756</accession>
<protein>
    <submittedName>
        <fullName evidence="2">Uncharacterized protein</fullName>
    </submittedName>
</protein>
<proteinExistence type="predicted"/>
<reference evidence="2 3" key="1">
    <citation type="journal article" date="2013" name="Nat. Commun.">
        <title>Genome analysis reveals insights into physiology and longevity of the Brandt's bat Myotis brandtii.</title>
        <authorList>
            <person name="Seim I."/>
            <person name="Fang X."/>
            <person name="Xiong Z."/>
            <person name="Lobanov A.V."/>
            <person name="Huang Z."/>
            <person name="Ma S."/>
            <person name="Feng Y."/>
            <person name="Turanov A.A."/>
            <person name="Zhu Y."/>
            <person name="Lenz T.L."/>
            <person name="Gerashchenko M.V."/>
            <person name="Fan D."/>
            <person name="Hee Yim S."/>
            <person name="Yao X."/>
            <person name="Jordan D."/>
            <person name="Xiong Y."/>
            <person name="Ma Y."/>
            <person name="Lyapunov A.N."/>
            <person name="Chen G."/>
            <person name="Kulakova O.I."/>
            <person name="Sun Y."/>
            <person name="Lee S.G."/>
            <person name="Bronson R.T."/>
            <person name="Moskalev A.A."/>
            <person name="Sunyaev S.R."/>
            <person name="Zhang G."/>
            <person name="Krogh A."/>
            <person name="Wang J."/>
            <person name="Gladyshev V.N."/>
        </authorList>
    </citation>
    <scope>NUCLEOTIDE SEQUENCE [LARGE SCALE GENOMIC DNA]</scope>
</reference>
<dbReference type="AlphaFoldDB" id="S7N756"/>
<sequence>MEKRRLSKYRKEQQAQPSGTVTRITKGASLDGLSTEAQTKLTAQRGPWLVVPQVNREVDSNPTSDKVCDSVTLSGANALRLGPDLKS</sequence>
<feature type="compositionally biased region" description="Polar residues" evidence="1">
    <location>
        <begin position="14"/>
        <end position="23"/>
    </location>
</feature>
<dbReference type="Proteomes" id="UP000052978">
    <property type="component" value="Unassembled WGS sequence"/>
</dbReference>